<organism evidence="7 8">
    <name type="scientific">Mucilaginibacter gossypiicola</name>
    <dbReference type="NCBI Taxonomy" id="551995"/>
    <lineage>
        <taxon>Bacteria</taxon>
        <taxon>Pseudomonadati</taxon>
        <taxon>Bacteroidota</taxon>
        <taxon>Sphingobacteriia</taxon>
        <taxon>Sphingobacteriales</taxon>
        <taxon>Sphingobacteriaceae</taxon>
        <taxon>Mucilaginibacter</taxon>
    </lineage>
</organism>
<keyword evidence="8" id="KW-1185">Reference proteome</keyword>
<dbReference type="InterPro" id="IPR050330">
    <property type="entry name" value="Bact_OuterMem_StrucFunc"/>
</dbReference>
<dbReference type="PRINTS" id="PR01021">
    <property type="entry name" value="OMPADOMAIN"/>
</dbReference>
<dbReference type="PANTHER" id="PTHR30329">
    <property type="entry name" value="STATOR ELEMENT OF FLAGELLAR MOTOR COMPLEX"/>
    <property type="match status" value="1"/>
</dbReference>
<dbReference type="SUPFAM" id="SSF103088">
    <property type="entry name" value="OmpA-like"/>
    <property type="match status" value="1"/>
</dbReference>
<dbReference type="AlphaFoldDB" id="A0A1H8DHR8"/>
<evidence type="ECO:0000256" key="1">
    <source>
        <dbReference type="ARBA" id="ARBA00004442"/>
    </source>
</evidence>
<keyword evidence="2 4" id="KW-0472">Membrane</keyword>
<name>A0A1H8DHR8_9SPHI</name>
<dbReference type="PANTHER" id="PTHR30329:SF21">
    <property type="entry name" value="LIPOPROTEIN YIAD-RELATED"/>
    <property type="match status" value="1"/>
</dbReference>
<sequence length="178" mass="19223">MKSIKSGFLPVLLLFAIIALQACKAKKLVQKPIPPTETAIAAPSVQPKPKPVTEAKPPVPPVKKEDLNIDAVKIQFDFNSSVLRTGSYGILDQAASAIKANPSVTYQLNGYASIEGTPEHNMILSKDRANAVKTYLVNAGVSPANLKVKGFGTRNPVADNNTETGRELNRRVEIKTKY</sequence>
<dbReference type="RefSeq" id="WP_091209428.1">
    <property type="nucleotide sequence ID" value="NZ_FOCL01000002.1"/>
</dbReference>
<comment type="subcellular location">
    <subcellularLocation>
        <location evidence="1">Cell outer membrane</location>
    </subcellularLocation>
</comment>
<evidence type="ECO:0000313" key="7">
    <source>
        <dbReference type="EMBL" id="SEN06068.1"/>
    </source>
</evidence>
<feature type="domain" description="OmpA-like" evidence="6">
    <location>
        <begin position="63"/>
        <end position="178"/>
    </location>
</feature>
<dbReference type="InterPro" id="IPR006665">
    <property type="entry name" value="OmpA-like"/>
</dbReference>
<dbReference type="PROSITE" id="PS51257">
    <property type="entry name" value="PROKAR_LIPOPROTEIN"/>
    <property type="match status" value="1"/>
</dbReference>
<proteinExistence type="predicted"/>
<dbReference type="InterPro" id="IPR036737">
    <property type="entry name" value="OmpA-like_sf"/>
</dbReference>
<keyword evidence="3" id="KW-0998">Cell outer membrane</keyword>
<dbReference type="PROSITE" id="PS51123">
    <property type="entry name" value="OMPA_2"/>
    <property type="match status" value="1"/>
</dbReference>
<evidence type="ECO:0000256" key="2">
    <source>
        <dbReference type="ARBA" id="ARBA00023136"/>
    </source>
</evidence>
<evidence type="ECO:0000256" key="5">
    <source>
        <dbReference type="SAM" id="MobiDB-lite"/>
    </source>
</evidence>
<protein>
    <submittedName>
        <fullName evidence="7">OmpA-OmpF porin, OOP family</fullName>
    </submittedName>
</protein>
<reference evidence="8" key="1">
    <citation type="submission" date="2016-10" db="EMBL/GenBank/DDBJ databases">
        <authorList>
            <person name="Varghese N."/>
            <person name="Submissions S."/>
        </authorList>
    </citation>
    <scope>NUCLEOTIDE SEQUENCE [LARGE SCALE GENOMIC DNA]</scope>
    <source>
        <strain evidence="8">Gh-48</strain>
    </source>
</reference>
<evidence type="ECO:0000256" key="4">
    <source>
        <dbReference type="PROSITE-ProRule" id="PRU00473"/>
    </source>
</evidence>
<accession>A0A1H8DHR8</accession>
<dbReference type="InterPro" id="IPR006664">
    <property type="entry name" value="OMP_bac"/>
</dbReference>
<dbReference type="Gene3D" id="3.30.1330.60">
    <property type="entry name" value="OmpA-like domain"/>
    <property type="match status" value="1"/>
</dbReference>
<dbReference type="STRING" id="551995.SAMN05192574_102330"/>
<gene>
    <name evidence="7" type="ORF">SAMN05192574_102330</name>
</gene>
<dbReference type="CDD" id="cd07185">
    <property type="entry name" value="OmpA_C-like"/>
    <property type="match status" value="1"/>
</dbReference>
<evidence type="ECO:0000256" key="3">
    <source>
        <dbReference type="ARBA" id="ARBA00023237"/>
    </source>
</evidence>
<dbReference type="EMBL" id="FOCL01000002">
    <property type="protein sequence ID" value="SEN06068.1"/>
    <property type="molecule type" value="Genomic_DNA"/>
</dbReference>
<evidence type="ECO:0000259" key="6">
    <source>
        <dbReference type="PROSITE" id="PS51123"/>
    </source>
</evidence>
<evidence type="ECO:0000313" key="8">
    <source>
        <dbReference type="Proteomes" id="UP000198942"/>
    </source>
</evidence>
<dbReference type="GO" id="GO:0009279">
    <property type="term" value="C:cell outer membrane"/>
    <property type="evidence" value="ECO:0007669"/>
    <property type="project" value="UniProtKB-SubCell"/>
</dbReference>
<dbReference type="Pfam" id="PF00691">
    <property type="entry name" value="OmpA"/>
    <property type="match status" value="1"/>
</dbReference>
<dbReference type="PRINTS" id="PR01023">
    <property type="entry name" value="NAFLGMOTY"/>
</dbReference>
<dbReference type="OrthoDB" id="9782229at2"/>
<feature type="region of interest" description="Disordered" evidence="5">
    <location>
        <begin position="40"/>
        <end position="61"/>
    </location>
</feature>
<dbReference type="Proteomes" id="UP000198942">
    <property type="component" value="Unassembled WGS sequence"/>
</dbReference>